<proteinExistence type="predicted"/>
<gene>
    <name evidence="2" type="ORF">SPSK_01989</name>
</gene>
<feature type="compositionally biased region" description="Basic and acidic residues" evidence="1">
    <location>
        <begin position="1"/>
        <end position="21"/>
    </location>
</feature>
<organism evidence="2 3">
    <name type="scientific">Sporothrix schenckii 1099-18</name>
    <dbReference type="NCBI Taxonomy" id="1397361"/>
    <lineage>
        <taxon>Eukaryota</taxon>
        <taxon>Fungi</taxon>
        <taxon>Dikarya</taxon>
        <taxon>Ascomycota</taxon>
        <taxon>Pezizomycotina</taxon>
        <taxon>Sordariomycetes</taxon>
        <taxon>Sordariomycetidae</taxon>
        <taxon>Ophiostomatales</taxon>
        <taxon>Ophiostomataceae</taxon>
        <taxon>Sporothrix</taxon>
    </lineage>
</organism>
<dbReference type="KEGG" id="ssck:SPSK_01989"/>
<evidence type="ECO:0000313" key="3">
    <source>
        <dbReference type="Proteomes" id="UP000033710"/>
    </source>
</evidence>
<name>A0A0F2MFV3_SPOSC</name>
<reference evidence="2 3" key="2">
    <citation type="journal article" date="2015" name="Eukaryot. Cell">
        <title>Asexual propagation of a virulent clone complex in a human and feline outbreak of sporotrichosis.</title>
        <authorList>
            <person name="Teixeira Mde M."/>
            <person name="Rodrigues A.M."/>
            <person name="Tsui C.K."/>
            <person name="de Almeida L.G."/>
            <person name="Van Diepeningen A.D."/>
            <person name="van den Ende B.G."/>
            <person name="Fernandes G.F."/>
            <person name="Kano R."/>
            <person name="Hamelin R.C."/>
            <person name="Lopes-Bezerra L.M."/>
            <person name="Vasconcelos A.T."/>
            <person name="de Hoog S."/>
            <person name="de Camargo Z.P."/>
            <person name="Felipe M.S."/>
        </authorList>
    </citation>
    <scope>NUCLEOTIDE SEQUENCE [LARGE SCALE GENOMIC DNA]</scope>
    <source>
        <strain evidence="2 3">1099-18</strain>
    </source>
</reference>
<feature type="region of interest" description="Disordered" evidence="1">
    <location>
        <begin position="102"/>
        <end position="138"/>
    </location>
</feature>
<dbReference type="AlphaFoldDB" id="A0A0F2MFV3"/>
<comment type="caution">
    <text evidence="2">The sequence shown here is derived from an EMBL/GenBank/DDBJ whole genome shotgun (WGS) entry which is preliminary data.</text>
</comment>
<feature type="compositionally biased region" description="Basic and acidic residues" evidence="1">
    <location>
        <begin position="111"/>
        <end position="138"/>
    </location>
</feature>
<dbReference type="Proteomes" id="UP000033710">
    <property type="component" value="Unassembled WGS sequence"/>
</dbReference>
<feature type="region of interest" description="Disordered" evidence="1">
    <location>
        <begin position="1"/>
        <end position="67"/>
    </location>
</feature>
<dbReference type="VEuPathDB" id="FungiDB:SPSK_01989"/>
<evidence type="ECO:0000313" key="2">
    <source>
        <dbReference type="EMBL" id="KJR87041.1"/>
    </source>
</evidence>
<dbReference type="GeneID" id="27664164"/>
<reference evidence="2 3" key="1">
    <citation type="journal article" date="2014" name="BMC Genomics">
        <title>Comparative genomics of the major fungal agents of human and animal Sporotrichosis: Sporothrix schenckii and Sporothrix brasiliensis.</title>
        <authorList>
            <person name="Teixeira M.M."/>
            <person name="de Almeida L.G."/>
            <person name="Kubitschek-Barreira P."/>
            <person name="Alves F.L."/>
            <person name="Kioshima E.S."/>
            <person name="Abadio A.K."/>
            <person name="Fernandes L."/>
            <person name="Derengowski L.S."/>
            <person name="Ferreira K.S."/>
            <person name="Souza R.C."/>
            <person name="Ruiz J.C."/>
            <person name="de Andrade N.C."/>
            <person name="Paes H.C."/>
            <person name="Nicola A.M."/>
            <person name="Albuquerque P."/>
            <person name="Gerber A.L."/>
            <person name="Martins V.P."/>
            <person name="Peconick L.D."/>
            <person name="Neto A.V."/>
            <person name="Chaucanez C.B."/>
            <person name="Silva P.A."/>
            <person name="Cunha O.L."/>
            <person name="de Oliveira F.F."/>
            <person name="dos Santos T.C."/>
            <person name="Barros A.L."/>
            <person name="Soares M.A."/>
            <person name="de Oliveira L.M."/>
            <person name="Marini M.M."/>
            <person name="Villalobos-Duno H."/>
            <person name="Cunha M.M."/>
            <person name="de Hoog S."/>
            <person name="da Silveira J.F."/>
            <person name="Henrissat B."/>
            <person name="Nino-Vega G.A."/>
            <person name="Cisalpino P.S."/>
            <person name="Mora-Montes H.M."/>
            <person name="Almeida S.R."/>
            <person name="Stajich J.E."/>
            <person name="Lopes-Bezerra L.M."/>
            <person name="Vasconcelos A.T."/>
            <person name="Felipe M.S."/>
        </authorList>
    </citation>
    <scope>NUCLEOTIDE SEQUENCE [LARGE SCALE GENOMIC DNA]</scope>
    <source>
        <strain evidence="2 3">1099-18</strain>
    </source>
</reference>
<feature type="compositionally biased region" description="Basic and acidic residues" evidence="1">
    <location>
        <begin position="28"/>
        <end position="48"/>
    </location>
</feature>
<accession>A0A0F2MFV3</accession>
<evidence type="ECO:0000256" key="1">
    <source>
        <dbReference type="SAM" id="MobiDB-lite"/>
    </source>
</evidence>
<dbReference type="RefSeq" id="XP_016589717.1">
    <property type="nucleotide sequence ID" value="XM_016728887.1"/>
</dbReference>
<protein>
    <submittedName>
        <fullName evidence="2">Uncharacterized protein</fullName>
    </submittedName>
</protein>
<dbReference type="EMBL" id="AXCR01000005">
    <property type="protein sequence ID" value="KJR87041.1"/>
    <property type="molecule type" value="Genomic_DNA"/>
</dbReference>
<sequence>MCANTEREREERVCAETEGRKMATGKGTTEDQQRPLGMDKAKRYKDAGSDAGVPKPNYPPQDTKRQRKAVYCESGWPLLMRTATKWVCSALVCSRIEYAVPVEEGDANVRGGDEESEKRGEKTERRQNGERGGDQGRT</sequence>